<sequence>MRIFTFHSHKKDRHIVMSSQLGITYAVVAFTVYGMYPLFFKQIHNVPSVQIVLHRIVWSFVLLVPLFLWRGDWANFRATALTKPKTLAIYLTAAIAMGGAWMLFMWGVLSGYIIETSLGFFMNPIFSVILAVVVLKEPLRRYQIVSVALAFAGVLVVAVAYGKFPWLGLSLAIVLSIYGFIKKTAPLGSLDAVTLEMAFLFVPSLVALCVFDSQGTGAFLRVGTSTTTDVLLVFCGVVTVVPLLLFASAVPLMSFTLLGILQYIGPIMNFAIGVFVYNEPFSTPKLLGFVLVWLALTVFAVESVVMARILRRTQSNAPPEEEDESTSQSNHHHNADDGQAGYMKTTTPKAVYTDEVAVNKA</sequence>
<evidence type="ECO:0000256" key="2">
    <source>
        <dbReference type="ARBA" id="ARBA00007362"/>
    </source>
</evidence>
<comment type="subcellular location">
    <subcellularLocation>
        <location evidence="1">Cell membrane</location>
        <topology evidence="1">Multi-pass membrane protein</topology>
    </subcellularLocation>
</comment>
<evidence type="ECO:0000256" key="4">
    <source>
        <dbReference type="ARBA" id="ARBA00022475"/>
    </source>
</evidence>
<comment type="similarity">
    <text evidence="2">Belongs to the EamA transporter family.</text>
</comment>
<evidence type="ECO:0000256" key="9">
    <source>
        <dbReference type="SAM" id="Phobius"/>
    </source>
</evidence>
<name>A0A397ARQ9_APHAT</name>
<feature type="region of interest" description="Disordered" evidence="8">
    <location>
        <begin position="315"/>
        <end position="343"/>
    </location>
</feature>
<feature type="transmembrane region" description="Helical" evidence="9">
    <location>
        <begin position="118"/>
        <end position="135"/>
    </location>
</feature>
<proteinExistence type="inferred from homology"/>
<feature type="transmembrane region" description="Helical" evidence="9">
    <location>
        <begin position="257"/>
        <end position="277"/>
    </location>
</feature>
<dbReference type="InterPro" id="IPR000620">
    <property type="entry name" value="EamA_dom"/>
</dbReference>
<dbReference type="InterPro" id="IPR037185">
    <property type="entry name" value="EmrE-like"/>
</dbReference>
<accession>A0A397ARQ9</accession>
<feature type="domain" description="EamA" evidence="10">
    <location>
        <begin position="21"/>
        <end position="158"/>
    </location>
</feature>
<comment type="caution">
    <text evidence="11">The sequence shown here is derived from an EMBL/GenBank/DDBJ whole genome shotgun (WGS) entry which is preliminary data.</text>
</comment>
<dbReference type="PANTHER" id="PTHR22911:SF137">
    <property type="entry name" value="SOLUTE CARRIER FAMILY 35 MEMBER G2-RELATED"/>
    <property type="match status" value="1"/>
</dbReference>
<keyword evidence="4" id="KW-1003">Cell membrane</keyword>
<dbReference type="Proteomes" id="UP000266239">
    <property type="component" value="Unassembled WGS sequence"/>
</dbReference>
<feature type="transmembrane region" description="Helical" evidence="9">
    <location>
        <begin position="231"/>
        <end position="250"/>
    </location>
</feature>
<feature type="transmembrane region" description="Helical" evidence="9">
    <location>
        <begin position="51"/>
        <end position="69"/>
    </location>
</feature>
<evidence type="ECO:0000313" key="12">
    <source>
        <dbReference type="Proteomes" id="UP000266239"/>
    </source>
</evidence>
<dbReference type="Pfam" id="PF00892">
    <property type="entry name" value="EamA"/>
    <property type="match status" value="1"/>
</dbReference>
<dbReference type="GO" id="GO:0005886">
    <property type="term" value="C:plasma membrane"/>
    <property type="evidence" value="ECO:0007669"/>
    <property type="project" value="UniProtKB-SubCell"/>
</dbReference>
<evidence type="ECO:0000256" key="8">
    <source>
        <dbReference type="SAM" id="MobiDB-lite"/>
    </source>
</evidence>
<dbReference type="InterPro" id="IPR004626">
    <property type="entry name" value="RarD"/>
</dbReference>
<evidence type="ECO:0000256" key="6">
    <source>
        <dbReference type="ARBA" id="ARBA00022989"/>
    </source>
</evidence>
<feature type="transmembrane region" description="Helical" evidence="9">
    <location>
        <begin position="142"/>
        <end position="160"/>
    </location>
</feature>
<keyword evidence="7 9" id="KW-0472">Membrane</keyword>
<dbReference type="SUPFAM" id="SSF103481">
    <property type="entry name" value="Multidrug resistance efflux transporter EmrE"/>
    <property type="match status" value="2"/>
</dbReference>
<keyword evidence="6 9" id="KW-1133">Transmembrane helix</keyword>
<organism evidence="11 12">
    <name type="scientific">Aphanomyces astaci</name>
    <name type="common">Crayfish plague agent</name>
    <dbReference type="NCBI Taxonomy" id="112090"/>
    <lineage>
        <taxon>Eukaryota</taxon>
        <taxon>Sar</taxon>
        <taxon>Stramenopiles</taxon>
        <taxon>Oomycota</taxon>
        <taxon>Saprolegniomycetes</taxon>
        <taxon>Saprolegniales</taxon>
        <taxon>Verrucalvaceae</taxon>
        <taxon>Aphanomyces</taxon>
    </lineage>
</organism>
<reference evidence="11 12" key="1">
    <citation type="submission" date="2018-08" db="EMBL/GenBank/DDBJ databases">
        <title>Aphanomyces genome sequencing and annotation.</title>
        <authorList>
            <person name="Minardi D."/>
            <person name="Oidtmann B."/>
            <person name="Van Der Giezen M."/>
            <person name="Studholme D.J."/>
        </authorList>
    </citation>
    <scope>NUCLEOTIDE SEQUENCE [LARGE SCALE GENOMIC DNA]</scope>
    <source>
        <strain evidence="11 12">Yx</strain>
    </source>
</reference>
<dbReference type="PANTHER" id="PTHR22911">
    <property type="entry name" value="ACYL-MALONYL CONDENSING ENZYME-RELATED"/>
    <property type="match status" value="1"/>
</dbReference>
<feature type="transmembrane region" description="Helical" evidence="9">
    <location>
        <begin position="89"/>
        <end position="112"/>
    </location>
</feature>
<gene>
    <name evidence="11" type="ORF">DYB25_009170</name>
</gene>
<dbReference type="VEuPathDB" id="FungiDB:H257_10629"/>
<feature type="transmembrane region" description="Helical" evidence="9">
    <location>
        <begin position="166"/>
        <end position="181"/>
    </location>
</feature>
<feature type="transmembrane region" description="Helical" evidence="9">
    <location>
        <begin position="193"/>
        <end position="211"/>
    </location>
</feature>
<evidence type="ECO:0000256" key="1">
    <source>
        <dbReference type="ARBA" id="ARBA00004651"/>
    </source>
</evidence>
<evidence type="ECO:0000256" key="5">
    <source>
        <dbReference type="ARBA" id="ARBA00022692"/>
    </source>
</evidence>
<evidence type="ECO:0000256" key="3">
    <source>
        <dbReference type="ARBA" id="ARBA00022448"/>
    </source>
</evidence>
<protein>
    <recommendedName>
        <fullName evidence="10">EamA domain-containing protein</fullName>
    </recommendedName>
</protein>
<dbReference type="AlphaFoldDB" id="A0A397ARQ9"/>
<evidence type="ECO:0000313" key="11">
    <source>
        <dbReference type="EMBL" id="RHY08498.1"/>
    </source>
</evidence>
<feature type="transmembrane region" description="Helical" evidence="9">
    <location>
        <begin position="21"/>
        <end position="39"/>
    </location>
</feature>
<evidence type="ECO:0000259" key="10">
    <source>
        <dbReference type="Pfam" id="PF00892"/>
    </source>
</evidence>
<keyword evidence="3" id="KW-0813">Transport</keyword>
<evidence type="ECO:0000256" key="7">
    <source>
        <dbReference type="ARBA" id="ARBA00023136"/>
    </source>
</evidence>
<feature type="transmembrane region" description="Helical" evidence="9">
    <location>
        <begin position="289"/>
        <end position="310"/>
    </location>
</feature>
<dbReference type="EMBL" id="QUTA01007058">
    <property type="protein sequence ID" value="RHY08498.1"/>
    <property type="molecule type" value="Genomic_DNA"/>
</dbReference>
<keyword evidence="5 9" id="KW-0812">Transmembrane</keyword>
<dbReference type="NCBIfam" id="TIGR00688">
    <property type="entry name" value="rarD"/>
    <property type="match status" value="1"/>
</dbReference>